<dbReference type="KEGG" id="acis:CBP35_11955"/>
<dbReference type="Pfam" id="PF13671">
    <property type="entry name" value="AAA_33"/>
    <property type="match status" value="1"/>
</dbReference>
<dbReference type="InterPro" id="IPR027417">
    <property type="entry name" value="P-loop_NTPase"/>
</dbReference>
<name>A0A240UC23_9BURK</name>
<dbReference type="Gene3D" id="3.40.50.300">
    <property type="entry name" value="P-loop containing nucleotide triphosphate hydrolases"/>
    <property type="match status" value="1"/>
</dbReference>
<keyword evidence="2" id="KW-1185">Reference proteome</keyword>
<dbReference type="PANTHER" id="PTHR39206">
    <property type="entry name" value="SLL8004 PROTEIN"/>
    <property type="match status" value="1"/>
</dbReference>
<dbReference type="AlphaFoldDB" id="A0A240UC23"/>
<evidence type="ECO:0000313" key="1">
    <source>
        <dbReference type="EMBL" id="ART58635.1"/>
    </source>
</evidence>
<proteinExistence type="predicted"/>
<dbReference type="KEGG" id="acip:CBP36_06985"/>
<dbReference type="RefSeq" id="WP_086926985.1">
    <property type="nucleotide sequence ID" value="NZ_CP021362.1"/>
</dbReference>
<organism evidence="1 2">
    <name type="scientific">Acidovorax carolinensis</name>
    <dbReference type="NCBI Taxonomy" id="553814"/>
    <lineage>
        <taxon>Bacteria</taxon>
        <taxon>Pseudomonadati</taxon>
        <taxon>Pseudomonadota</taxon>
        <taxon>Betaproteobacteria</taxon>
        <taxon>Burkholderiales</taxon>
        <taxon>Comamonadaceae</taxon>
        <taxon>Acidovorax</taxon>
    </lineage>
</organism>
<gene>
    <name evidence="1" type="ORF">CBP36_06985</name>
</gene>
<dbReference type="PANTHER" id="PTHR39206:SF1">
    <property type="entry name" value="SLL8004 PROTEIN"/>
    <property type="match status" value="1"/>
</dbReference>
<dbReference type="Proteomes" id="UP000194440">
    <property type="component" value="Chromosome"/>
</dbReference>
<evidence type="ECO:0000313" key="2">
    <source>
        <dbReference type="Proteomes" id="UP000194440"/>
    </source>
</evidence>
<dbReference type="SUPFAM" id="SSF52540">
    <property type="entry name" value="P-loop containing nucleoside triphosphate hydrolases"/>
    <property type="match status" value="1"/>
</dbReference>
<dbReference type="OrthoDB" id="9791543at2"/>
<accession>A0A240UC23</accession>
<dbReference type="EMBL" id="CP021366">
    <property type="protein sequence ID" value="ART58635.1"/>
    <property type="molecule type" value="Genomic_DNA"/>
</dbReference>
<reference evidence="1" key="1">
    <citation type="submission" date="2017-05" db="EMBL/GenBank/DDBJ databases">
        <title>Polyphasic characterization of four soil-derived phenanthrene-degrading Acidovorax strains and proposal of Acidovorax phenanthrenivorans sp. nov.</title>
        <authorList>
            <person name="Singleton D."/>
            <person name="Lee J."/>
            <person name="Dickey A.N."/>
            <person name="Stroud A."/>
            <person name="Scholl E.H."/>
            <person name="Wright F.A."/>
            <person name="Aitken M.D."/>
        </authorList>
    </citation>
    <scope>NUCLEOTIDE SEQUENCE</scope>
    <source>
        <strain evidence="1">P4</strain>
    </source>
</reference>
<protein>
    <submittedName>
        <fullName evidence="1">Zeta toxin family protein</fullName>
    </submittedName>
</protein>
<sequence>MIETEPRAIIIAGPNGAGKTTFAREFLPVEAQCPVFVNADLIAAGLSPFAPEVAAIKAGRIMLAEIDDHVAHRRSFALETTLSGRAYAAKVLHWRALGYHVSLFFLQLPTAEMAIERVRLRVTQGGHNIPDDVVRRRFDAGLTQFEKTYKPIVNAWFLYNNQHHQPVLLAKGVNP</sequence>